<proteinExistence type="predicted"/>
<dbReference type="InterPro" id="IPR036388">
    <property type="entry name" value="WH-like_DNA-bd_sf"/>
</dbReference>
<organism evidence="2 3">
    <name type="scientific">Aciduricibacillus chroicocephali</name>
    <dbReference type="NCBI Taxonomy" id="3054939"/>
    <lineage>
        <taxon>Bacteria</taxon>
        <taxon>Bacillati</taxon>
        <taxon>Bacillota</taxon>
        <taxon>Bacilli</taxon>
        <taxon>Bacillales</taxon>
        <taxon>Bacillaceae</taxon>
        <taxon>Aciduricibacillus</taxon>
    </lineage>
</organism>
<dbReference type="InterPro" id="IPR005149">
    <property type="entry name" value="Tscrpt_reg_PadR_N"/>
</dbReference>
<dbReference type="EMBL" id="CP129113">
    <property type="protein sequence ID" value="WLV25104.1"/>
    <property type="molecule type" value="Genomic_DNA"/>
</dbReference>
<evidence type="ECO:0000313" key="2">
    <source>
        <dbReference type="EMBL" id="WLV25104.1"/>
    </source>
</evidence>
<dbReference type="Gene3D" id="1.10.10.10">
    <property type="entry name" value="Winged helix-like DNA-binding domain superfamily/Winged helix DNA-binding domain"/>
    <property type="match status" value="1"/>
</dbReference>
<feature type="domain" description="Transcription regulator PadR N-terminal" evidence="1">
    <location>
        <begin position="14"/>
        <end position="84"/>
    </location>
</feature>
<dbReference type="SUPFAM" id="SSF46785">
    <property type="entry name" value="Winged helix' DNA-binding domain"/>
    <property type="match status" value="1"/>
</dbReference>
<gene>
    <name evidence="2" type="ORF">QR721_02360</name>
</gene>
<dbReference type="PANTHER" id="PTHR33169">
    <property type="entry name" value="PADR-FAMILY TRANSCRIPTIONAL REGULATOR"/>
    <property type="match status" value="1"/>
</dbReference>
<reference evidence="2" key="1">
    <citation type="submission" date="2023-06" db="EMBL/GenBank/DDBJ databases">
        <title>A Treasure from Seagulls: Isolation and Description of Aciduricobacillus qingdaonensis gen. nov., sp. nov., a Rare Obligately Uric Acid-utilizing Member in the Family Bacillaceae.</title>
        <authorList>
            <person name="Liu W."/>
            <person name="Wang B."/>
        </authorList>
    </citation>
    <scope>NUCLEOTIDE SEQUENCE</scope>
    <source>
        <strain evidence="2">44XB</strain>
    </source>
</reference>
<accession>A0ABY9KW59</accession>
<dbReference type="InterPro" id="IPR036390">
    <property type="entry name" value="WH_DNA-bd_sf"/>
</dbReference>
<dbReference type="Proteomes" id="UP001180087">
    <property type="component" value="Chromosome"/>
</dbReference>
<dbReference type="InterPro" id="IPR052509">
    <property type="entry name" value="Metal_resp_DNA-bind_regulator"/>
</dbReference>
<keyword evidence="3" id="KW-1185">Reference proteome</keyword>
<evidence type="ECO:0000313" key="3">
    <source>
        <dbReference type="Proteomes" id="UP001180087"/>
    </source>
</evidence>
<name>A0ABY9KW59_9BACI</name>
<protein>
    <submittedName>
        <fullName evidence="2">PadR family transcriptional regulator</fullName>
    </submittedName>
</protein>
<evidence type="ECO:0000259" key="1">
    <source>
        <dbReference type="Pfam" id="PF03551"/>
    </source>
</evidence>
<dbReference type="RefSeq" id="WP_348028813.1">
    <property type="nucleotide sequence ID" value="NZ_CP129113.1"/>
</dbReference>
<sequence>MNVQFKKGVLELCVLVLLEQKDRYGYELVQEISNQIEISEGSVYPLLRRLTKEGFFTTYLQESTEGPSRKYYKLTDLGHDYLQKLLAEWREFSQGVNKLIEGGANNDEA</sequence>
<dbReference type="PANTHER" id="PTHR33169:SF24">
    <property type="entry name" value="TRANSCRIPTIONAL REGULATOR, PADR FAMILY"/>
    <property type="match status" value="1"/>
</dbReference>
<dbReference type="Pfam" id="PF03551">
    <property type="entry name" value="PadR"/>
    <property type="match status" value="1"/>
</dbReference>